<evidence type="ECO:0000313" key="2">
    <source>
        <dbReference type="Proteomes" id="UP000680679"/>
    </source>
</evidence>
<organism evidence="1 2">
    <name type="scientific">Allochromatium tepidum</name>
    <dbReference type="NCBI Taxonomy" id="553982"/>
    <lineage>
        <taxon>Bacteria</taxon>
        <taxon>Pseudomonadati</taxon>
        <taxon>Pseudomonadota</taxon>
        <taxon>Gammaproteobacteria</taxon>
        <taxon>Chromatiales</taxon>
        <taxon>Chromatiaceae</taxon>
        <taxon>Allochromatium</taxon>
    </lineage>
</organism>
<proteinExistence type="predicted"/>
<reference evidence="1 2" key="1">
    <citation type="submission" date="2021-04" db="EMBL/GenBank/DDBJ databases">
        <title>Complete genome sequencing of Allochromatium tepidum strain NZ.</title>
        <authorList>
            <person name="Tsukatani Y."/>
            <person name="Mori H."/>
        </authorList>
    </citation>
    <scope>NUCLEOTIDE SEQUENCE [LARGE SCALE GENOMIC DNA]</scope>
    <source>
        <strain evidence="1 2">NZ</strain>
    </source>
</reference>
<dbReference type="EMBL" id="AP024563">
    <property type="protein sequence ID" value="BCU08070.1"/>
    <property type="molecule type" value="Genomic_DNA"/>
</dbReference>
<dbReference type="Proteomes" id="UP000680679">
    <property type="component" value="Chromosome"/>
</dbReference>
<accession>A0ABM7QQ77</accession>
<evidence type="ECO:0000313" key="1">
    <source>
        <dbReference type="EMBL" id="BCU08070.1"/>
    </source>
</evidence>
<sequence>MRDDRGLAGFRPLNQSPWEMPILIGKNRYLSRMLWDKGIRHALHEWDGRAHQGYHWRRMAPLYL</sequence>
<protein>
    <submittedName>
        <fullName evidence="1">Uncharacterized protein</fullName>
    </submittedName>
</protein>
<name>A0ABM7QQ77_9GAMM</name>
<keyword evidence="2" id="KW-1185">Reference proteome</keyword>
<gene>
    <name evidence="1" type="ORF">Atep_27470</name>
</gene>